<accession>A0AAU8NCH1</accession>
<reference evidence="1" key="1">
    <citation type="submission" date="2024-05" db="EMBL/GenBank/DDBJ databases">
        <title>Draft genome assemblies of 36 bacteria isolated from hibernating arctic ground squirrels.</title>
        <authorList>
            <person name="McKee H."/>
            <person name="Mullen L."/>
            <person name="Drown D.M."/>
            <person name="Duddleston K.N."/>
        </authorList>
    </citation>
    <scope>NUCLEOTIDE SEQUENCE</scope>
    <source>
        <strain evidence="1">AN1007</strain>
    </source>
</reference>
<proteinExistence type="predicted"/>
<evidence type="ECO:0000313" key="1">
    <source>
        <dbReference type="EMBL" id="XCP94193.1"/>
    </source>
</evidence>
<dbReference type="AlphaFoldDB" id="A0AAU8NCH1"/>
<dbReference type="EMBL" id="CP159992">
    <property type="protein sequence ID" value="XCP94193.1"/>
    <property type="molecule type" value="Genomic_DNA"/>
</dbReference>
<dbReference type="RefSeq" id="WP_366291366.1">
    <property type="nucleotide sequence ID" value="NZ_CP159992.1"/>
</dbReference>
<sequence>MLNRNPDPDVRHLDRDFCAAPIYGSYIATMFIVKGAVGQLANAAHFGFSLLIQLST</sequence>
<gene>
    <name evidence="1" type="ORF">ABXS70_23920</name>
</gene>
<organism evidence="1">
    <name type="scientific">Paenibacillus sp. AN1007</name>
    <dbReference type="NCBI Taxonomy" id="3151385"/>
    <lineage>
        <taxon>Bacteria</taxon>
        <taxon>Bacillati</taxon>
        <taxon>Bacillota</taxon>
        <taxon>Bacilli</taxon>
        <taxon>Bacillales</taxon>
        <taxon>Paenibacillaceae</taxon>
        <taxon>Paenibacillus</taxon>
    </lineage>
</organism>
<name>A0AAU8NCH1_9BACL</name>
<protein>
    <submittedName>
        <fullName evidence="1">Uncharacterized protein</fullName>
    </submittedName>
</protein>